<dbReference type="PROSITE" id="PS50090">
    <property type="entry name" value="MYB_LIKE"/>
    <property type="match status" value="2"/>
</dbReference>
<feature type="domain" description="HTH myb-type" evidence="6">
    <location>
        <begin position="65"/>
        <end position="111"/>
    </location>
</feature>
<gene>
    <name evidence="7" type="ORF">TVAG_485240</name>
</gene>
<dbReference type="GO" id="GO:0000978">
    <property type="term" value="F:RNA polymerase II cis-regulatory region sequence-specific DNA binding"/>
    <property type="evidence" value="ECO:0000318"/>
    <property type="project" value="GO_Central"/>
</dbReference>
<dbReference type="InterPro" id="IPR017930">
    <property type="entry name" value="Myb_dom"/>
</dbReference>
<evidence type="ECO:0000256" key="4">
    <source>
        <dbReference type="ARBA" id="ARBA00023242"/>
    </source>
</evidence>
<proteinExistence type="predicted"/>
<dbReference type="VEuPathDB" id="TrichDB:TVAG_485240"/>
<evidence type="ECO:0000256" key="3">
    <source>
        <dbReference type="ARBA" id="ARBA00023163"/>
    </source>
</evidence>
<dbReference type="InParanoid" id="A2EZ40"/>
<dbReference type="eggNOG" id="KOG0048">
    <property type="taxonomic scope" value="Eukaryota"/>
</dbReference>
<accession>A2EZ40</accession>
<sequence>MSEEKRKFKSVKFSHEEDKLLTYLITECKHTNWVTIASLMPGRNVQQCRDRWRHVLCKHAASKEWTEEENALLMQKYHDFGKKWNVIQTSFPNHTVVQVKNHCKQLLAEKDKPKAQIKEIPKVEILTKAELPIQISQMPTDKMFDELITDALKTKGPLDLDSYWDVNEFNDTPFGFEEAN</sequence>
<dbReference type="SMART" id="SM00717">
    <property type="entry name" value="SANT"/>
    <property type="match status" value="2"/>
</dbReference>
<dbReference type="InterPro" id="IPR009057">
    <property type="entry name" value="Homeodomain-like_sf"/>
</dbReference>
<reference evidence="7" key="1">
    <citation type="submission" date="2006-10" db="EMBL/GenBank/DDBJ databases">
        <authorList>
            <person name="Amadeo P."/>
            <person name="Zhao Q."/>
            <person name="Wortman J."/>
            <person name="Fraser-Liggett C."/>
            <person name="Carlton J."/>
        </authorList>
    </citation>
    <scope>NUCLEOTIDE SEQUENCE</scope>
    <source>
        <strain evidence="7">G3</strain>
    </source>
</reference>
<protein>
    <submittedName>
        <fullName evidence="7">Myb-like DNA-binding domain containing protein</fullName>
    </submittedName>
</protein>
<dbReference type="Pfam" id="PF13921">
    <property type="entry name" value="Myb_DNA-bind_6"/>
    <property type="match status" value="1"/>
</dbReference>
<dbReference type="PANTHER" id="PTHR46621:SF1">
    <property type="entry name" value="SNRNA-ACTIVATING PROTEIN COMPLEX SUBUNIT 4"/>
    <property type="match status" value="1"/>
</dbReference>
<evidence type="ECO:0000256" key="1">
    <source>
        <dbReference type="ARBA" id="ARBA00023015"/>
    </source>
</evidence>
<dbReference type="STRING" id="5722.A2EZ40"/>
<name>A2EZ40_TRIV3</name>
<organism evidence="7 8">
    <name type="scientific">Trichomonas vaginalis (strain ATCC PRA-98 / G3)</name>
    <dbReference type="NCBI Taxonomy" id="412133"/>
    <lineage>
        <taxon>Eukaryota</taxon>
        <taxon>Metamonada</taxon>
        <taxon>Parabasalia</taxon>
        <taxon>Trichomonadida</taxon>
        <taxon>Trichomonadidae</taxon>
        <taxon>Trichomonas</taxon>
    </lineage>
</organism>
<keyword evidence="2 7" id="KW-0238">DNA-binding</keyword>
<feature type="domain" description="HTH myb-type" evidence="6">
    <location>
        <begin position="5"/>
        <end position="60"/>
    </location>
</feature>
<evidence type="ECO:0000313" key="8">
    <source>
        <dbReference type="Proteomes" id="UP000001542"/>
    </source>
</evidence>
<dbReference type="PROSITE" id="PS51294">
    <property type="entry name" value="HTH_MYB"/>
    <property type="match status" value="2"/>
</dbReference>
<dbReference type="PANTHER" id="PTHR46621">
    <property type="entry name" value="SNRNA-ACTIVATING PROTEIN COMPLEX SUBUNIT 4"/>
    <property type="match status" value="1"/>
</dbReference>
<reference evidence="7" key="2">
    <citation type="journal article" date="2007" name="Science">
        <title>Draft genome sequence of the sexually transmitted pathogen Trichomonas vaginalis.</title>
        <authorList>
            <person name="Carlton J.M."/>
            <person name="Hirt R.P."/>
            <person name="Silva J.C."/>
            <person name="Delcher A.L."/>
            <person name="Schatz M."/>
            <person name="Zhao Q."/>
            <person name="Wortman J.R."/>
            <person name="Bidwell S.L."/>
            <person name="Alsmark U.C.M."/>
            <person name="Besteiro S."/>
            <person name="Sicheritz-Ponten T."/>
            <person name="Noel C.J."/>
            <person name="Dacks J.B."/>
            <person name="Foster P.G."/>
            <person name="Simillion C."/>
            <person name="Van de Peer Y."/>
            <person name="Miranda-Saavedra D."/>
            <person name="Barton G.J."/>
            <person name="Westrop G.D."/>
            <person name="Mueller S."/>
            <person name="Dessi D."/>
            <person name="Fiori P.L."/>
            <person name="Ren Q."/>
            <person name="Paulsen I."/>
            <person name="Zhang H."/>
            <person name="Bastida-Corcuera F.D."/>
            <person name="Simoes-Barbosa A."/>
            <person name="Brown M.T."/>
            <person name="Hayes R.D."/>
            <person name="Mukherjee M."/>
            <person name="Okumura C.Y."/>
            <person name="Schneider R."/>
            <person name="Smith A.J."/>
            <person name="Vanacova S."/>
            <person name="Villalvazo M."/>
            <person name="Haas B.J."/>
            <person name="Pertea M."/>
            <person name="Feldblyum T.V."/>
            <person name="Utterback T.R."/>
            <person name="Shu C.L."/>
            <person name="Osoegawa K."/>
            <person name="de Jong P.J."/>
            <person name="Hrdy I."/>
            <person name="Horvathova L."/>
            <person name="Zubacova Z."/>
            <person name="Dolezal P."/>
            <person name="Malik S.B."/>
            <person name="Logsdon J.M. Jr."/>
            <person name="Henze K."/>
            <person name="Gupta A."/>
            <person name="Wang C.C."/>
            <person name="Dunne R.L."/>
            <person name="Upcroft J.A."/>
            <person name="Upcroft P."/>
            <person name="White O."/>
            <person name="Salzberg S.L."/>
            <person name="Tang P."/>
            <person name="Chiu C.-H."/>
            <person name="Lee Y.-S."/>
            <person name="Embley T.M."/>
            <person name="Coombs G.H."/>
            <person name="Mottram J.C."/>
            <person name="Tachezy J."/>
            <person name="Fraser-Liggett C.M."/>
            <person name="Johnson P.J."/>
        </authorList>
    </citation>
    <scope>NUCLEOTIDE SEQUENCE [LARGE SCALE GENOMIC DNA]</scope>
    <source>
        <strain evidence="7">G3</strain>
    </source>
</reference>
<dbReference type="GO" id="GO:0005634">
    <property type="term" value="C:nucleus"/>
    <property type="evidence" value="ECO:0000318"/>
    <property type="project" value="GO_Central"/>
</dbReference>
<evidence type="ECO:0000259" key="5">
    <source>
        <dbReference type="PROSITE" id="PS50090"/>
    </source>
</evidence>
<dbReference type="Proteomes" id="UP000001542">
    <property type="component" value="Unassembled WGS sequence"/>
</dbReference>
<dbReference type="GO" id="GO:0006355">
    <property type="term" value="P:regulation of DNA-templated transcription"/>
    <property type="evidence" value="ECO:0000318"/>
    <property type="project" value="GO_Central"/>
</dbReference>
<dbReference type="InterPro" id="IPR001005">
    <property type="entry name" value="SANT/Myb"/>
</dbReference>
<dbReference type="SUPFAM" id="SSF46689">
    <property type="entry name" value="Homeodomain-like"/>
    <property type="match status" value="1"/>
</dbReference>
<keyword evidence="3" id="KW-0804">Transcription</keyword>
<keyword evidence="8" id="KW-1185">Reference proteome</keyword>
<keyword evidence="1" id="KW-0805">Transcription regulation</keyword>
<dbReference type="EMBL" id="DS113547">
    <property type="protein sequence ID" value="EAY02089.1"/>
    <property type="molecule type" value="Genomic_DNA"/>
</dbReference>
<dbReference type="VEuPathDB" id="TrichDB:TVAGG3_0754310"/>
<dbReference type="OrthoDB" id="2143914at2759"/>
<evidence type="ECO:0000313" key="7">
    <source>
        <dbReference type="EMBL" id="EAY02089.1"/>
    </source>
</evidence>
<feature type="domain" description="Myb-like" evidence="5">
    <location>
        <begin position="65"/>
        <end position="107"/>
    </location>
</feature>
<dbReference type="InterPro" id="IPR051575">
    <property type="entry name" value="Myb-like_DNA-bd"/>
</dbReference>
<evidence type="ECO:0000259" key="6">
    <source>
        <dbReference type="PROSITE" id="PS51294"/>
    </source>
</evidence>
<keyword evidence="4" id="KW-0539">Nucleus</keyword>
<dbReference type="RefSeq" id="XP_001330844.1">
    <property type="nucleotide sequence ID" value="XM_001330808.1"/>
</dbReference>
<dbReference type="SMR" id="A2EZ40"/>
<dbReference type="KEGG" id="tva:4759920"/>
<dbReference type="Gene3D" id="1.10.10.60">
    <property type="entry name" value="Homeodomain-like"/>
    <property type="match status" value="2"/>
</dbReference>
<evidence type="ECO:0000256" key="2">
    <source>
        <dbReference type="ARBA" id="ARBA00023125"/>
    </source>
</evidence>
<dbReference type="GO" id="GO:0000981">
    <property type="term" value="F:DNA-binding transcription factor activity, RNA polymerase II-specific"/>
    <property type="evidence" value="ECO:0000318"/>
    <property type="project" value="GO_Central"/>
</dbReference>
<feature type="domain" description="Myb-like" evidence="5">
    <location>
        <begin position="5"/>
        <end position="56"/>
    </location>
</feature>
<dbReference type="CDD" id="cd00167">
    <property type="entry name" value="SANT"/>
    <property type="match status" value="2"/>
</dbReference>
<dbReference type="AlphaFoldDB" id="A2EZ40"/>